<dbReference type="OrthoDB" id="1740536at2759"/>
<keyword evidence="2" id="KW-1185">Reference proteome</keyword>
<proteinExistence type="predicted"/>
<reference evidence="1" key="1">
    <citation type="submission" date="2018-05" db="EMBL/GenBank/DDBJ databases">
        <title>Draft genome of Mucuna pruriens seed.</title>
        <authorList>
            <person name="Nnadi N.E."/>
            <person name="Vos R."/>
            <person name="Hasami M.H."/>
            <person name="Devisetty U.K."/>
            <person name="Aguiy J.C."/>
        </authorList>
    </citation>
    <scope>NUCLEOTIDE SEQUENCE [LARGE SCALE GENOMIC DNA]</scope>
    <source>
        <strain evidence="1">JCA_2017</strain>
    </source>
</reference>
<dbReference type="EMBL" id="QJKJ01002262">
    <property type="protein sequence ID" value="RDY03597.1"/>
    <property type="molecule type" value="Genomic_DNA"/>
</dbReference>
<sequence length="88" mass="9830">MTMHWIATLPPRSIRLFGNLAGSFVSQFVANRVKRLKADSHLAKRCYEDSLKVGSQPPRSVNPTVNILDLDLDPSAATNMKDPTRPRI</sequence>
<comment type="caution">
    <text evidence="1">The sequence shown here is derived from an EMBL/GenBank/DDBJ whole genome shotgun (WGS) entry which is preliminary data.</text>
</comment>
<accession>A0A371HLB6</accession>
<organism evidence="1 2">
    <name type="scientific">Mucuna pruriens</name>
    <name type="common">Velvet bean</name>
    <name type="synonym">Dolichos pruriens</name>
    <dbReference type="NCBI Taxonomy" id="157652"/>
    <lineage>
        <taxon>Eukaryota</taxon>
        <taxon>Viridiplantae</taxon>
        <taxon>Streptophyta</taxon>
        <taxon>Embryophyta</taxon>
        <taxon>Tracheophyta</taxon>
        <taxon>Spermatophyta</taxon>
        <taxon>Magnoliopsida</taxon>
        <taxon>eudicotyledons</taxon>
        <taxon>Gunneridae</taxon>
        <taxon>Pentapetalae</taxon>
        <taxon>rosids</taxon>
        <taxon>fabids</taxon>
        <taxon>Fabales</taxon>
        <taxon>Fabaceae</taxon>
        <taxon>Papilionoideae</taxon>
        <taxon>50 kb inversion clade</taxon>
        <taxon>NPAAA clade</taxon>
        <taxon>indigoferoid/millettioid clade</taxon>
        <taxon>Phaseoleae</taxon>
        <taxon>Mucuna</taxon>
    </lineage>
</organism>
<dbReference type="AlphaFoldDB" id="A0A371HLB6"/>
<evidence type="ECO:0000313" key="1">
    <source>
        <dbReference type="EMBL" id="RDY03597.1"/>
    </source>
</evidence>
<gene>
    <name evidence="1" type="ORF">CR513_12795</name>
</gene>
<feature type="non-terminal residue" evidence="1">
    <location>
        <position position="1"/>
    </location>
</feature>
<dbReference type="Proteomes" id="UP000257109">
    <property type="component" value="Unassembled WGS sequence"/>
</dbReference>
<evidence type="ECO:0000313" key="2">
    <source>
        <dbReference type="Proteomes" id="UP000257109"/>
    </source>
</evidence>
<protein>
    <submittedName>
        <fullName evidence="1">Uncharacterized protein</fullName>
    </submittedName>
</protein>
<name>A0A371HLB6_MUCPR</name>